<dbReference type="NCBIfam" id="TIGR02053">
    <property type="entry name" value="MerA"/>
    <property type="match status" value="1"/>
</dbReference>
<sequence>MRKVYDLAIIGYGAAGFSALIRANELGIKPVIIGYGEIGGTCVNVGCVPSKRLLSIGETYKYASIALNQKTTPNFEKSFEDKSEIVSSLRKEKYEDVLNSYDAKVIKGRAHFISPNAIKVNGEIVEAKKFIIATGSSPSIPDIKGLREAGYWTNVEALSPTRRISSLAIIGGRALALEFSQMYKRLGVDTVILQRSNRILPNWEPEISLSVKSYLENMEEIPVFTQVKVKEVETKNDQKVIITDMGEVEVDEILVATGRRPNVDLNLNVAGVSLNEKGGVKVDEELRTTNPNIFAAGDVIGEQMLESVAGKEGFIAVDNAILNSHKKIDKLSIPQVVFIDPNVSRVGLTQVEAESSGYTVDYRVVNMESVPKARILRESHGLIKMVVNREDMRILGAEIFGKNSAEIINEAALAIKFRATIYDIIDTIHVFPTMSESLKIAAIAFERDVKRMSCCVD</sequence>
<evidence type="ECO:0000313" key="20">
    <source>
        <dbReference type="EMBL" id="AGE71619.1"/>
    </source>
</evidence>
<dbReference type="InterPro" id="IPR036188">
    <property type="entry name" value="FAD/NAD-bd_sf"/>
</dbReference>
<dbReference type="EC" id="1.16.1.1" evidence="4"/>
<accession>M1IWP2</accession>
<dbReference type="InterPro" id="IPR012999">
    <property type="entry name" value="Pyr_OxRdtase_I_AS"/>
</dbReference>
<comment type="catalytic activity">
    <reaction evidence="16">
        <text>Hg + NADP(+) + H(+) = Hg(2+) + NADPH</text>
        <dbReference type="Rhea" id="RHEA:23856"/>
        <dbReference type="ChEBI" id="CHEBI:15378"/>
        <dbReference type="ChEBI" id="CHEBI:16170"/>
        <dbReference type="ChEBI" id="CHEBI:16793"/>
        <dbReference type="ChEBI" id="CHEBI:57783"/>
        <dbReference type="ChEBI" id="CHEBI:58349"/>
        <dbReference type="EC" id="1.16.1.1"/>
    </reaction>
</comment>
<feature type="domain" description="FAD/NAD(P)-binding" evidence="19">
    <location>
        <begin position="5"/>
        <end position="313"/>
    </location>
</feature>
<keyword evidence="8" id="KW-0479">Metal-binding</keyword>
<dbReference type="HOGENOM" id="CLU_016755_1_1_2"/>
<comment type="cofactor">
    <cofactor evidence="1">
        <name>FAD</name>
        <dbReference type="ChEBI" id="CHEBI:57692"/>
    </cofactor>
</comment>
<keyword evidence="12 17" id="KW-0560">Oxidoreductase</keyword>
<dbReference type="GO" id="GO:0050661">
    <property type="term" value="F:NADP binding"/>
    <property type="evidence" value="ECO:0007669"/>
    <property type="project" value="InterPro"/>
</dbReference>
<organism evidence="21">
    <name type="scientific">Sulfolobus acidocaldarius N8</name>
    <dbReference type="NCBI Taxonomy" id="1028566"/>
    <lineage>
        <taxon>Archaea</taxon>
        <taxon>Thermoproteota</taxon>
        <taxon>Thermoprotei</taxon>
        <taxon>Sulfolobales</taxon>
        <taxon>Sulfolobaceae</taxon>
        <taxon>Sulfolobus</taxon>
    </lineage>
</organism>
<dbReference type="InterPro" id="IPR004099">
    <property type="entry name" value="Pyr_nucl-diS_OxRdtase_dimer"/>
</dbReference>
<keyword evidence="10" id="KW-0521">NADP</keyword>
<dbReference type="PRINTS" id="PR00368">
    <property type="entry name" value="FADPNR"/>
</dbReference>
<feature type="domain" description="Pyridine nucleotide-disulphide oxidoreductase dimerisation" evidence="18">
    <location>
        <begin position="333"/>
        <end position="441"/>
    </location>
</feature>
<evidence type="ECO:0000256" key="17">
    <source>
        <dbReference type="RuleBase" id="RU003691"/>
    </source>
</evidence>
<dbReference type="PANTHER" id="PTHR43014">
    <property type="entry name" value="MERCURIC REDUCTASE"/>
    <property type="match status" value="1"/>
</dbReference>
<dbReference type="EMBL" id="CP002817">
    <property type="protein sequence ID" value="AGE71619.1"/>
    <property type="molecule type" value="Genomic_DNA"/>
</dbReference>
<dbReference type="Proteomes" id="UP000011281">
    <property type="component" value="Chromosome"/>
</dbReference>
<keyword evidence="6" id="KW-0475">Mercuric resistance</keyword>
<evidence type="ECO:0000256" key="13">
    <source>
        <dbReference type="ARBA" id="ARBA00023157"/>
    </source>
</evidence>
<evidence type="ECO:0000256" key="11">
    <source>
        <dbReference type="ARBA" id="ARBA00022914"/>
    </source>
</evidence>
<dbReference type="GO" id="GO:0016668">
    <property type="term" value="F:oxidoreductase activity, acting on a sulfur group of donors, NAD(P) as acceptor"/>
    <property type="evidence" value="ECO:0007669"/>
    <property type="project" value="InterPro"/>
</dbReference>
<evidence type="ECO:0000256" key="16">
    <source>
        <dbReference type="ARBA" id="ARBA00048984"/>
    </source>
</evidence>
<dbReference type="GO" id="GO:0045340">
    <property type="term" value="F:mercury ion binding"/>
    <property type="evidence" value="ECO:0007669"/>
    <property type="project" value="InterPro"/>
</dbReference>
<dbReference type="FunFam" id="3.30.390.30:FF:000001">
    <property type="entry name" value="Dihydrolipoyl dehydrogenase"/>
    <property type="match status" value="1"/>
</dbReference>
<dbReference type="GO" id="GO:0003955">
    <property type="term" value="F:NAD(P)H dehydrogenase (quinone) activity"/>
    <property type="evidence" value="ECO:0007669"/>
    <property type="project" value="TreeGrafter"/>
</dbReference>
<dbReference type="InterPro" id="IPR016156">
    <property type="entry name" value="FAD/NAD-linked_Rdtase_dimer_sf"/>
</dbReference>
<evidence type="ECO:0000256" key="4">
    <source>
        <dbReference type="ARBA" id="ARBA00012661"/>
    </source>
</evidence>
<dbReference type="PRINTS" id="PR00411">
    <property type="entry name" value="PNDRDTASEI"/>
</dbReference>
<evidence type="ECO:0000259" key="19">
    <source>
        <dbReference type="Pfam" id="PF07992"/>
    </source>
</evidence>
<evidence type="ECO:0000256" key="5">
    <source>
        <dbReference type="ARBA" id="ARBA00014791"/>
    </source>
</evidence>
<protein>
    <recommendedName>
        <fullName evidence="5">Mercuric reductase</fullName>
        <ecNumber evidence="4">1.16.1.1</ecNumber>
    </recommendedName>
    <alternativeName>
        <fullName evidence="15">Hg(II) reductase</fullName>
    </alternativeName>
</protein>
<dbReference type="GO" id="GO:0016152">
    <property type="term" value="F:mercury (II) reductase (NADP+) activity"/>
    <property type="evidence" value="ECO:0007669"/>
    <property type="project" value="UniProtKB-EC"/>
</dbReference>
<keyword evidence="9 17" id="KW-0274">FAD</keyword>
<comment type="similarity">
    <text evidence="2 17">Belongs to the class-I pyridine nucleotide-disulfide oxidoreductase family.</text>
</comment>
<evidence type="ECO:0000256" key="8">
    <source>
        <dbReference type="ARBA" id="ARBA00022723"/>
    </source>
</evidence>
<evidence type="ECO:0000313" key="21">
    <source>
        <dbReference type="Proteomes" id="UP000011281"/>
    </source>
</evidence>
<dbReference type="GO" id="GO:0050660">
    <property type="term" value="F:flavin adenine dinucleotide binding"/>
    <property type="evidence" value="ECO:0007669"/>
    <property type="project" value="InterPro"/>
</dbReference>
<dbReference type="PANTHER" id="PTHR43014:SF4">
    <property type="entry name" value="PYRIDINE NUCLEOTIDE-DISULFIDE OXIDOREDUCTASE RCLA-RELATED"/>
    <property type="match status" value="1"/>
</dbReference>
<evidence type="ECO:0000256" key="2">
    <source>
        <dbReference type="ARBA" id="ARBA00007532"/>
    </source>
</evidence>
<keyword evidence="7 17" id="KW-0285">Flavoprotein</keyword>
<dbReference type="InterPro" id="IPR021179">
    <property type="entry name" value="Mercury_reductase_MerA"/>
</dbReference>
<keyword evidence="13" id="KW-1015">Disulfide bond</keyword>
<evidence type="ECO:0000256" key="14">
    <source>
        <dbReference type="ARBA" id="ARBA00023284"/>
    </source>
</evidence>
<keyword evidence="14 17" id="KW-0676">Redox-active center</keyword>
<evidence type="ECO:0000256" key="15">
    <source>
        <dbReference type="ARBA" id="ARBA00031725"/>
    </source>
</evidence>
<evidence type="ECO:0000256" key="9">
    <source>
        <dbReference type="ARBA" id="ARBA00022827"/>
    </source>
</evidence>
<evidence type="ECO:0000256" key="7">
    <source>
        <dbReference type="ARBA" id="ARBA00022630"/>
    </source>
</evidence>
<evidence type="ECO:0000256" key="12">
    <source>
        <dbReference type="ARBA" id="ARBA00023002"/>
    </source>
</evidence>
<evidence type="ECO:0000256" key="6">
    <source>
        <dbReference type="ARBA" id="ARBA00022466"/>
    </source>
</evidence>
<dbReference type="SUPFAM" id="SSF51905">
    <property type="entry name" value="FAD/NAD(P)-binding domain"/>
    <property type="match status" value="1"/>
</dbReference>
<dbReference type="PIRSF" id="PIRSF000350">
    <property type="entry name" value="Mercury_reductase_MerA"/>
    <property type="match status" value="1"/>
</dbReference>
<evidence type="ECO:0000256" key="3">
    <source>
        <dbReference type="ARBA" id="ARBA00011738"/>
    </source>
</evidence>
<comment type="subunit">
    <text evidence="3">Homodimer.</text>
</comment>
<dbReference type="PATRIC" id="fig|1028566.6.peg.1635"/>
<name>M1IWP2_9CREN</name>
<keyword evidence="11" id="KW-0476">Mercury</keyword>
<dbReference type="KEGG" id="sacn:SacN8_08295"/>
<dbReference type="GO" id="GO:0050787">
    <property type="term" value="P:detoxification of mercury ion"/>
    <property type="evidence" value="ECO:0007669"/>
    <property type="project" value="InterPro"/>
</dbReference>
<dbReference type="Gene3D" id="3.50.50.60">
    <property type="entry name" value="FAD/NAD(P)-binding domain"/>
    <property type="match status" value="2"/>
</dbReference>
<dbReference type="Gene3D" id="3.30.390.30">
    <property type="match status" value="1"/>
</dbReference>
<dbReference type="InterPro" id="IPR023753">
    <property type="entry name" value="FAD/NAD-binding_dom"/>
</dbReference>
<dbReference type="Pfam" id="PF07992">
    <property type="entry name" value="Pyr_redox_2"/>
    <property type="match status" value="1"/>
</dbReference>
<dbReference type="InterPro" id="IPR001100">
    <property type="entry name" value="Pyr_nuc-diS_OxRdtase"/>
</dbReference>
<proteinExistence type="inferred from homology"/>
<dbReference type="SUPFAM" id="SSF55424">
    <property type="entry name" value="FAD/NAD-linked reductases, dimerisation (C-terminal) domain"/>
    <property type="match status" value="1"/>
</dbReference>
<evidence type="ECO:0000259" key="18">
    <source>
        <dbReference type="Pfam" id="PF02852"/>
    </source>
</evidence>
<dbReference type="AlphaFoldDB" id="M1IWP2"/>
<dbReference type="PROSITE" id="PS00076">
    <property type="entry name" value="PYRIDINE_REDOX_1"/>
    <property type="match status" value="1"/>
</dbReference>
<reference evidence="20 21" key="1">
    <citation type="journal article" date="2012" name="ISME J.">
        <title>Genomic evidence of rapid, global-scale gene flow in a Sulfolobus species.</title>
        <authorList>
            <person name="Mao D."/>
            <person name="Grogan D."/>
        </authorList>
    </citation>
    <scope>NUCLEOTIDE SEQUENCE [LARGE SCALE GENOMIC DNA]</scope>
    <source>
        <strain evidence="20 21">N8</strain>
    </source>
</reference>
<gene>
    <name evidence="20" type="ORF">SacN8_08295</name>
</gene>
<evidence type="ECO:0000256" key="10">
    <source>
        <dbReference type="ARBA" id="ARBA00022857"/>
    </source>
</evidence>
<dbReference type="Pfam" id="PF02852">
    <property type="entry name" value="Pyr_redox_dim"/>
    <property type="match status" value="1"/>
</dbReference>
<evidence type="ECO:0000256" key="1">
    <source>
        <dbReference type="ARBA" id="ARBA00001974"/>
    </source>
</evidence>